<gene>
    <name evidence="2" type="ORF">TPC1_20002</name>
</gene>
<proteinExistence type="predicted"/>
<evidence type="ECO:0000259" key="1">
    <source>
        <dbReference type="Pfam" id="PF13519"/>
    </source>
</evidence>
<dbReference type="Gene3D" id="3.40.50.410">
    <property type="entry name" value="von Willebrand factor, type A domain"/>
    <property type="match status" value="1"/>
</dbReference>
<dbReference type="AlphaFoldDB" id="A0A146K5D1"/>
<sequence length="652" mass="76428">IDVVTTVKGYINQLPSVIPRLSIYCDLIKNIHVSNTQIHDMQDHPKIKIINDVCNQLLDKNDIYEELQIFPLYPHASLKATTVIPIFIAQLLQQLNYSASFYHTELDMSSLTLYTHQYLPIEQKLLLRQCFLDHFGSVQFMHREETIFAQLMRDSSQRAVFVSISHETIVSLIGYREDELVIDELPPQKFSLIGKLRTFLKQFVTDEFSLQKHVSTLYEQLYSDFGDNFTLQLDRETDLQQLQKVMQQLNQLKIKNVAVLAKSTLLLQRSYFVNYFLEEALSKTLSILQNQTNFDQIFLVDAAAFFDLQVKQNFFQQIKTVFRPKISNLQINYRKQLKRGIAIECQKHFYTFSEPWQRFIIANCNKYFHRKPRIVPCGILYLFCDEDTQNSIVHEVDAETEKQLTVFEFAHREDPEVYCLDKSVKNEAECVSCFRLRIKTQKVVFILKNHGADFNSAQSEVKYEKQSQLFERFQKTRLQPFSFVFAVDCSGSMNAVHNEITYFQSAIKEIHSLIKDRFDRVDRELFAKDRFTLIFFDHSTQIKINNKQMKTQNDIEEFCSEKPSRFGGTSFEKVFRLLKTTKSELDQVLFFISNEEAFDFAEKPETIKQLCVDVCKAFKYKWFVDYGTNTFQKLGVDTVKGLAGLSIPEDVW</sequence>
<name>A0A146K5D1_9EUKA</name>
<protein>
    <submittedName>
        <fullName evidence="2">von Willebrand factor type A domain-containing protein</fullName>
    </submittedName>
</protein>
<dbReference type="InterPro" id="IPR002035">
    <property type="entry name" value="VWF_A"/>
</dbReference>
<dbReference type="Pfam" id="PF13519">
    <property type="entry name" value="VWA_2"/>
    <property type="match status" value="1"/>
</dbReference>
<organism evidence="2">
    <name type="scientific">Trepomonas sp. PC1</name>
    <dbReference type="NCBI Taxonomy" id="1076344"/>
    <lineage>
        <taxon>Eukaryota</taxon>
        <taxon>Metamonada</taxon>
        <taxon>Diplomonadida</taxon>
        <taxon>Hexamitidae</taxon>
        <taxon>Hexamitinae</taxon>
        <taxon>Trepomonas</taxon>
    </lineage>
</organism>
<reference evidence="2" key="1">
    <citation type="submission" date="2015-07" db="EMBL/GenBank/DDBJ databases">
        <title>Adaptation to a free-living lifestyle via gene acquisitions in the diplomonad Trepomonas sp. PC1.</title>
        <authorList>
            <person name="Xu F."/>
            <person name="Jerlstrom-Hultqvist J."/>
            <person name="Kolisko M."/>
            <person name="Simpson A.G.B."/>
            <person name="Roger A.J."/>
            <person name="Svard S.G."/>
            <person name="Andersson J.O."/>
        </authorList>
    </citation>
    <scope>NUCLEOTIDE SEQUENCE</scope>
    <source>
        <strain evidence="2">PC1</strain>
    </source>
</reference>
<feature type="non-terminal residue" evidence="2">
    <location>
        <position position="1"/>
    </location>
</feature>
<dbReference type="InterPro" id="IPR036465">
    <property type="entry name" value="vWFA_dom_sf"/>
</dbReference>
<dbReference type="SUPFAM" id="SSF53300">
    <property type="entry name" value="vWA-like"/>
    <property type="match status" value="1"/>
</dbReference>
<dbReference type="EMBL" id="GDID01005907">
    <property type="protein sequence ID" value="JAP90699.1"/>
    <property type="molecule type" value="Transcribed_RNA"/>
</dbReference>
<evidence type="ECO:0000313" key="2">
    <source>
        <dbReference type="EMBL" id="JAP90699.1"/>
    </source>
</evidence>
<feature type="domain" description="VWFA" evidence="1">
    <location>
        <begin position="484"/>
        <end position="581"/>
    </location>
</feature>
<dbReference type="CDD" id="cd00198">
    <property type="entry name" value="vWFA"/>
    <property type="match status" value="1"/>
</dbReference>
<accession>A0A146K5D1</accession>